<keyword evidence="1" id="KW-1133">Transmembrane helix</keyword>
<accession>A0ABN2G5B5</accession>
<sequence>MSEPSRPEPAHEQAVDDKAAKDRAGLHPIESLACGAGFVLALLQFSDWVVEPRWRPLLALGGMAIAIAALTRWSWTRGRRKRWAYLGAMAAVCAALVVTIDPPRLVLPWNRDCADPVSLTVLLPEDGAIGFEVALTEFNAWYTEDGCRRAEVTAYDAPWPAVEKALAAGWAAVPSEDAALQPLRDVGPRPDLWIAESRTQVEAAAAMLGGAGEPGALDLDDSVRVGTTPLVVAVPAEDLEDGFNGGSQRAEAPLPDLIDALGAEYGTPVLRPDPMATHAGVLFLRNLYGEDAVHGGVGARLENQLVEWTAAAGNPLPVNDTALLCQLSEQDEEFAALVTEASLARYNEGGPLGADCALRGDRHTDLVPVYGEDFGGLDYQAARFEWADDPWSGERGEAAAALQRWLADAEDWNLSSIGVRDNDFRGGQLFGDVAFDEAFAVEAEPLGAEAYESLRVAYSRNRPPTDVLLAIDRSGTMSGRDGGASRFELATAGVEAALRYLGEQDRAGLWTFPMEGVESHYQVLGIGQDASGAGALLADTEASHGVDLHQVLVDGAAELEAARTEQGFSAMVVLTDGADLDTSPTTADQVLERLDDAEVNVYLIAVGDASCRSAPFDGLDGPRVTCLEAREDDITATFDGLFDALWSGDA</sequence>
<proteinExistence type="predicted"/>
<name>A0ABN2G5B5_9ACTN</name>
<dbReference type="InterPro" id="IPR002035">
    <property type="entry name" value="VWF_A"/>
</dbReference>
<keyword evidence="4" id="KW-1185">Reference proteome</keyword>
<dbReference type="SMART" id="SM00327">
    <property type="entry name" value="VWA"/>
    <property type="match status" value="1"/>
</dbReference>
<evidence type="ECO:0000313" key="3">
    <source>
        <dbReference type="EMBL" id="GAA1665590.1"/>
    </source>
</evidence>
<feature type="transmembrane region" description="Helical" evidence="1">
    <location>
        <begin position="83"/>
        <end position="100"/>
    </location>
</feature>
<comment type="caution">
    <text evidence="3">The sequence shown here is derived from an EMBL/GenBank/DDBJ whole genome shotgun (WGS) entry which is preliminary data.</text>
</comment>
<feature type="transmembrane region" description="Helical" evidence="1">
    <location>
        <begin position="54"/>
        <end position="71"/>
    </location>
</feature>
<evidence type="ECO:0000256" key="1">
    <source>
        <dbReference type="SAM" id="Phobius"/>
    </source>
</evidence>
<gene>
    <name evidence="3" type="ORF">GCM10009830_08960</name>
</gene>
<dbReference type="EMBL" id="BAAAQF010000004">
    <property type="protein sequence ID" value="GAA1665590.1"/>
    <property type="molecule type" value="Genomic_DNA"/>
</dbReference>
<dbReference type="Gene3D" id="3.40.50.410">
    <property type="entry name" value="von Willebrand factor, type A domain"/>
    <property type="match status" value="1"/>
</dbReference>
<organism evidence="3 4">
    <name type="scientific">Glycomyces endophyticus</name>
    <dbReference type="NCBI Taxonomy" id="480996"/>
    <lineage>
        <taxon>Bacteria</taxon>
        <taxon>Bacillati</taxon>
        <taxon>Actinomycetota</taxon>
        <taxon>Actinomycetes</taxon>
        <taxon>Glycomycetales</taxon>
        <taxon>Glycomycetaceae</taxon>
        <taxon>Glycomyces</taxon>
    </lineage>
</organism>
<evidence type="ECO:0000259" key="2">
    <source>
        <dbReference type="PROSITE" id="PS50234"/>
    </source>
</evidence>
<dbReference type="PROSITE" id="PS50234">
    <property type="entry name" value="VWFA"/>
    <property type="match status" value="1"/>
</dbReference>
<keyword evidence="1" id="KW-0812">Transmembrane</keyword>
<keyword evidence="1" id="KW-0472">Membrane</keyword>
<feature type="domain" description="VWFA" evidence="2">
    <location>
        <begin position="466"/>
        <end position="645"/>
    </location>
</feature>
<dbReference type="RefSeq" id="WP_344482254.1">
    <property type="nucleotide sequence ID" value="NZ_BAAAQF010000004.1"/>
</dbReference>
<dbReference type="SUPFAM" id="SSF53300">
    <property type="entry name" value="vWA-like"/>
    <property type="match status" value="1"/>
</dbReference>
<protein>
    <recommendedName>
        <fullName evidence="2">VWFA domain-containing protein</fullName>
    </recommendedName>
</protein>
<dbReference type="CDD" id="cd00198">
    <property type="entry name" value="vWFA"/>
    <property type="match status" value="1"/>
</dbReference>
<dbReference type="Proteomes" id="UP001499851">
    <property type="component" value="Unassembled WGS sequence"/>
</dbReference>
<dbReference type="InterPro" id="IPR036465">
    <property type="entry name" value="vWFA_dom_sf"/>
</dbReference>
<evidence type="ECO:0000313" key="4">
    <source>
        <dbReference type="Proteomes" id="UP001499851"/>
    </source>
</evidence>
<reference evidence="3 4" key="1">
    <citation type="journal article" date="2019" name="Int. J. Syst. Evol. Microbiol.">
        <title>The Global Catalogue of Microorganisms (GCM) 10K type strain sequencing project: providing services to taxonomists for standard genome sequencing and annotation.</title>
        <authorList>
            <consortium name="The Broad Institute Genomics Platform"/>
            <consortium name="The Broad Institute Genome Sequencing Center for Infectious Disease"/>
            <person name="Wu L."/>
            <person name="Ma J."/>
        </authorList>
    </citation>
    <scope>NUCLEOTIDE SEQUENCE [LARGE SCALE GENOMIC DNA]</scope>
    <source>
        <strain evidence="3 4">JCM 16001</strain>
    </source>
</reference>